<evidence type="ECO:0000256" key="1">
    <source>
        <dbReference type="ARBA" id="ARBA00004123"/>
    </source>
</evidence>
<dbReference type="InterPro" id="IPR044549">
    <property type="entry name" value="bHLH_AtIBH1-like"/>
</dbReference>
<keyword evidence="3" id="KW-0804">Transcription</keyword>
<keyword evidence="4" id="KW-0539">Nucleus</keyword>
<evidence type="ECO:0000313" key="7">
    <source>
        <dbReference type="Proteomes" id="UP001174677"/>
    </source>
</evidence>
<organism evidence="6 7">
    <name type="scientific">Hevea brasiliensis</name>
    <name type="common">Para rubber tree</name>
    <name type="synonym">Siphonia brasiliensis</name>
    <dbReference type="NCBI Taxonomy" id="3981"/>
    <lineage>
        <taxon>Eukaryota</taxon>
        <taxon>Viridiplantae</taxon>
        <taxon>Streptophyta</taxon>
        <taxon>Embryophyta</taxon>
        <taxon>Tracheophyta</taxon>
        <taxon>Spermatophyta</taxon>
        <taxon>Magnoliopsida</taxon>
        <taxon>eudicotyledons</taxon>
        <taxon>Gunneridae</taxon>
        <taxon>Pentapetalae</taxon>
        <taxon>rosids</taxon>
        <taxon>fabids</taxon>
        <taxon>Malpighiales</taxon>
        <taxon>Euphorbiaceae</taxon>
        <taxon>Crotonoideae</taxon>
        <taxon>Micrandreae</taxon>
        <taxon>Hevea</taxon>
    </lineage>
</organism>
<feature type="region of interest" description="Disordered" evidence="5">
    <location>
        <begin position="1"/>
        <end position="78"/>
    </location>
</feature>
<evidence type="ECO:0000256" key="4">
    <source>
        <dbReference type="ARBA" id="ARBA00023242"/>
    </source>
</evidence>
<dbReference type="Proteomes" id="UP001174677">
    <property type="component" value="Chromosome 16"/>
</dbReference>
<evidence type="ECO:0008006" key="8">
    <source>
        <dbReference type="Google" id="ProtNLM"/>
    </source>
</evidence>
<keyword evidence="2" id="KW-0805">Transcription regulation</keyword>
<protein>
    <recommendedName>
        <fullName evidence="8">BHLH domain-containing protein</fullName>
    </recommendedName>
</protein>
<comment type="subcellular location">
    <subcellularLocation>
        <location evidence="1">Nucleus</location>
    </subcellularLocation>
</comment>
<comment type="caution">
    <text evidence="6">The sequence shown here is derived from an EMBL/GenBank/DDBJ whole genome shotgun (WGS) entry which is preliminary data.</text>
</comment>
<dbReference type="EMBL" id="JARPOI010000016">
    <property type="protein sequence ID" value="KAJ9147178.1"/>
    <property type="molecule type" value="Genomic_DNA"/>
</dbReference>
<evidence type="ECO:0000256" key="3">
    <source>
        <dbReference type="ARBA" id="ARBA00023163"/>
    </source>
</evidence>
<evidence type="ECO:0000256" key="5">
    <source>
        <dbReference type="SAM" id="MobiDB-lite"/>
    </source>
</evidence>
<feature type="compositionally biased region" description="Basic residues" evidence="5">
    <location>
        <begin position="38"/>
        <end position="56"/>
    </location>
</feature>
<sequence length="139" mass="15962">MDNSLNLAAIPAFHKKERTTHEKTEGENAVHESLVGIRRGRRPETHRKTRRNRRKMKIQEKDHGVMSGSSQDDDDEKEEVERKIWALQRIVPGGESLEVDKLFEETAGYILALQCQIKTMRVFASFLEGMEKEKSKLGG</sequence>
<evidence type="ECO:0000256" key="2">
    <source>
        <dbReference type="ARBA" id="ARBA00023015"/>
    </source>
</evidence>
<feature type="compositionally biased region" description="Basic and acidic residues" evidence="5">
    <location>
        <begin position="19"/>
        <end position="30"/>
    </location>
</feature>
<dbReference type="CDD" id="cd11444">
    <property type="entry name" value="bHLH_AtIBH1_like"/>
    <property type="match status" value="1"/>
</dbReference>
<accession>A0ABQ9KRZ6</accession>
<name>A0ABQ9KRZ6_HEVBR</name>
<dbReference type="PANTHER" id="PTHR33124">
    <property type="entry name" value="TRANSCRIPTION FACTOR IBH1-LIKE 1"/>
    <property type="match status" value="1"/>
</dbReference>
<dbReference type="PANTHER" id="PTHR33124:SF43">
    <property type="entry name" value="TRANSCRIPTION FACTOR PAR2"/>
    <property type="match status" value="1"/>
</dbReference>
<dbReference type="InterPro" id="IPR044660">
    <property type="entry name" value="IBH1-like"/>
</dbReference>
<proteinExistence type="predicted"/>
<reference evidence="6" key="1">
    <citation type="journal article" date="2023" name="Plant Biotechnol. J.">
        <title>Chromosome-level wild Hevea brasiliensis genome provides new tools for genomic-assisted breeding and valuable loci to elevate rubber yield.</title>
        <authorList>
            <person name="Cheng H."/>
            <person name="Song X."/>
            <person name="Hu Y."/>
            <person name="Wu T."/>
            <person name="Yang Q."/>
            <person name="An Z."/>
            <person name="Feng S."/>
            <person name="Deng Z."/>
            <person name="Wu W."/>
            <person name="Zeng X."/>
            <person name="Tu M."/>
            <person name="Wang X."/>
            <person name="Huang H."/>
        </authorList>
    </citation>
    <scope>NUCLEOTIDE SEQUENCE</scope>
    <source>
        <strain evidence="6">MT/VB/25A 57/8</strain>
    </source>
</reference>
<keyword evidence="7" id="KW-1185">Reference proteome</keyword>
<gene>
    <name evidence="6" type="ORF">P3X46_029368</name>
</gene>
<evidence type="ECO:0000313" key="6">
    <source>
        <dbReference type="EMBL" id="KAJ9147178.1"/>
    </source>
</evidence>